<dbReference type="Pfam" id="PF07716">
    <property type="entry name" value="bZIP_2"/>
    <property type="match status" value="1"/>
</dbReference>
<dbReference type="OrthoDB" id="1918304at2759"/>
<organism evidence="3 4">
    <name type="scientific">Rosa chinensis</name>
    <name type="common">China rose</name>
    <dbReference type="NCBI Taxonomy" id="74649"/>
    <lineage>
        <taxon>Eukaryota</taxon>
        <taxon>Viridiplantae</taxon>
        <taxon>Streptophyta</taxon>
        <taxon>Embryophyta</taxon>
        <taxon>Tracheophyta</taxon>
        <taxon>Spermatophyta</taxon>
        <taxon>Magnoliopsida</taxon>
        <taxon>eudicotyledons</taxon>
        <taxon>Gunneridae</taxon>
        <taxon>Pentapetalae</taxon>
        <taxon>rosids</taxon>
        <taxon>fabids</taxon>
        <taxon>Rosales</taxon>
        <taxon>Rosaceae</taxon>
        <taxon>Rosoideae</taxon>
        <taxon>Rosoideae incertae sedis</taxon>
        <taxon>Rosa</taxon>
    </lineage>
</organism>
<dbReference type="CDD" id="cd14686">
    <property type="entry name" value="bZIP"/>
    <property type="match status" value="1"/>
</dbReference>
<dbReference type="Gene3D" id="1.20.5.170">
    <property type="match status" value="1"/>
</dbReference>
<dbReference type="Proteomes" id="UP000238479">
    <property type="component" value="Chromosome 1"/>
</dbReference>
<feature type="compositionally biased region" description="Basic and acidic residues" evidence="1">
    <location>
        <begin position="68"/>
        <end position="77"/>
    </location>
</feature>
<dbReference type="EMBL" id="PDCK01000039">
    <property type="protein sequence ID" value="PRQ54920.1"/>
    <property type="molecule type" value="Genomic_DNA"/>
</dbReference>
<dbReference type="PANTHER" id="PTHR23334:SF20">
    <property type="entry name" value="BASIC LEUCINE ZIPPER 24"/>
    <property type="match status" value="1"/>
</dbReference>
<dbReference type="InterPro" id="IPR046347">
    <property type="entry name" value="bZIP_sf"/>
</dbReference>
<dbReference type="GO" id="GO:0000981">
    <property type="term" value="F:DNA-binding transcription factor activity, RNA polymerase II-specific"/>
    <property type="evidence" value="ECO:0007669"/>
    <property type="project" value="TreeGrafter"/>
</dbReference>
<dbReference type="SMART" id="SM00338">
    <property type="entry name" value="BRLZ"/>
    <property type="match status" value="1"/>
</dbReference>
<dbReference type="OMA" id="DCQANPN"/>
<reference evidence="3 4" key="1">
    <citation type="journal article" date="2018" name="Nat. Genet.">
        <title>The Rosa genome provides new insights in the design of modern roses.</title>
        <authorList>
            <person name="Bendahmane M."/>
        </authorList>
    </citation>
    <scope>NUCLEOTIDE SEQUENCE [LARGE SCALE GENOMIC DNA]</scope>
    <source>
        <strain evidence="4">cv. Old Blush</strain>
    </source>
</reference>
<feature type="domain" description="BZIP" evidence="2">
    <location>
        <begin position="81"/>
        <end position="125"/>
    </location>
</feature>
<dbReference type="InterPro" id="IPR031106">
    <property type="entry name" value="C/EBP"/>
</dbReference>
<dbReference type="PANTHER" id="PTHR23334">
    <property type="entry name" value="CCAAT/ENHANCER BINDING PROTEIN"/>
    <property type="match status" value="1"/>
</dbReference>
<sequence length="256" mass="28433">MDDGELETLDHDVFPKPNSFGNFQTSTSVDTFRTCLHTHTCNQPGPDAAHTHTCYHTHTQVLPSEENDGAKSKEHSVLKPRRRRPSGNREAVRKYREKKKAHTAYLEQEVKKLQVLNQQLVRKLQGKASLEAEFLRLRNLLLDFRGKVDSELGAFPFQKQSYKTGAVFKEGDCELQSTVGETGLRCQTDLPCHCPPGVGLSLQARTDANGETMVSFGGNCQPPVIDCRENPNGMASAEVENPHIAETLASSTTQDK</sequence>
<evidence type="ECO:0000259" key="2">
    <source>
        <dbReference type="PROSITE" id="PS50217"/>
    </source>
</evidence>
<dbReference type="Gramene" id="PRQ54920">
    <property type="protein sequence ID" value="PRQ54920"/>
    <property type="gene ID" value="RchiOBHm_Chr1g0318951"/>
</dbReference>
<dbReference type="InterPro" id="IPR004827">
    <property type="entry name" value="bZIP"/>
</dbReference>
<evidence type="ECO:0000313" key="3">
    <source>
        <dbReference type="EMBL" id="PRQ54920.1"/>
    </source>
</evidence>
<dbReference type="SUPFAM" id="SSF57959">
    <property type="entry name" value="Leucine zipper domain"/>
    <property type="match status" value="1"/>
</dbReference>
<dbReference type="STRING" id="74649.A0A2P6S8A0"/>
<proteinExistence type="predicted"/>
<evidence type="ECO:0000256" key="1">
    <source>
        <dbReference type="SAM" id="MobiDB-lite"/>
    </source>
</evidence>
<accession>A0A2P6S8A0</accession>
<gene>
    <name evidence="3" type="ORF">RchiOBHm_Chr1g0318951</name>
</gene>
<comment type="caution">
    <text evidence="3">The sequence shown here is derived from an EMBL/GenBank/DDBJ whole genome shotgun (WGS) entry which is preliminary data.</text>
</comment>
<keyword evidence="4" id="KW-1185">Reference proteome</keyword>
<name>A0A2P6S8A0_ROSCH</name>
<protein>
    <submittedName>
        <fullName evidence="3">Putative transcription factor bZIP family</fullName>
    </submittedName>
</protein>
<dbReference type="GO" id="GO:0006351">
    <property type="term" value="P:DNA-templated transcription"/>
    <property type="evidence" value="ECO:0007669"/>
    <property type="project" value="InterPro"/>
</dbReference>
<dbReference type="PROSITE" id="PS50217">
    <property type="entry name" value="BZIP"/>
    <property type="match status" value="1"/>
</dbReference>
<feature type="region of interest" description="Disordered" evidence="1">
    <location>
        <begin position="231"/>
        <end position="256"/>
    </location>
</feature>
<evidence type="ECO:0000313" key="4">
    <source>
        <dbReference type="Proteomes" id="UP000238479"/>
    </source>
</evidence>
<feature type="region of interest" description="Disordered" evidence="1">
    <location>
        <begin position="62"/>
        <end position="98"/>
    </location>
</feature>
<dbReference type="AlphaFoldDB" id="A0A2P6S8A0"/>
<dbReference type="GO" id="GO:0000978">
    <property type="term" value="F:RNA polymerase II cis-regulatory region sequence-specific DNA binding"/>
    <property type="evidence" value="ECO:0007669"/>
    <property type="project" value="TreeGrafter"/>
</dbReference>